<feature type="compositionally biased region" description="Polar residues" evidence="1">
    <location>
        <begin position="39"/>
        <end position="65"/>
    </location>
</feature>
<dbReference type="AlphaFoldDB" id="A0A0N1IMY4"/>
<dbReference type="EMBL" id="KQ459550">
    <property type="protein sequence ID" value="KPJ00011.1"/>
    <property type="molecule type" value="Genomic_DNA"/>
</dbReference>
<protein>
    <submittedName>
        <fullName evidence="2">Uncharacterized protein</fullName>
    </submittedName>
</protein>
<evidence type="ECO:0000313" key="2">
    <source>
        <dbReference type="EMBL" id="KPJ00011.1"/>
    </source>
</evidence>
<sequence>MTDVITSQPTFNNTVTTLPDDPPRYEDVISTQPHRDENNQNIDSNEQIEAPNIVNNEIKTDNINPEQENEEERRRNQRRADDCCCIYVSDDYDFFLCHIIANCCINIGNCTESCCESCGDCIHDCCESNDSGENVDSGQNYDSCCVGCCDGDSSGNDDCSCDCNCFD</sequence>
<name>A0A0N1IMY4_PAPXU</name>
<evidence type="ECO:0000313" key="3">
    <source>
        <dbReference type="Proteomes" id="UP000053268"/>
    </source>
</evidence>
<accession>A0A0N1IMY4</accession>
<proteinExistence type="predicted"/>
<evidence type="ECO:0000256" key="1">
    <source>
        <dbReference type="SAM" id="MobiDB-lite"/>
    </source>
</evidence>
<organism evidence="2 3">
    <name type="scientific">Papilio xuthus</name>
    <name type="common">Asian swallowtail butterfly</name>
    <dbReference type="NCBI Taxonomy" id="66420"/>
    <lineage>
        <taxon>Eukaryota</taxon>
        <taxon>Metazoa</taxon>
        <taxon>Ecdysozoa</taxon>
        <taxon>Arthropoda</taxon>
        <taxon>Hexapoda</taxon>
        <taxon>Insecta</taxon>
        <taxon>Pterygota</taxon>
        <taxon>Neoptera</taxon>
        <taxon>Endopterygota</taxon>
        <taxon>Lepidoptera</taxon>
        <taxon>Glossata</taxon>
        <taxon>Ditrysia</taxon>
        <taxon>Papilionoidea</taxon>
        <taxon>Papilionidae</taxon>
        <taxon>Papilioninae</taxon>
        <taxon>Papilio</taxon>
    </lineage>
</organism>
<dbReference type="Proteomes" id="UP000053268">
    <property type="component" value="Unassembled WGS sequence"/>
</dbReference>
<feature type="region of interest" description="Disordered" evidence="1">
    <location>
        <begin position="1"/>
        <end position="73"/>
    </location>
</feature>
<keyword evidence="3" id="KW-1185">Reference proteome</keyword>
<gene>
    <name evidence="2" type="ORF">RR46_00856</name>
</gene>
<feature type="compositionally biased region" description="Basic and acidic residues" evidence="1">
    <location>
        <begin position="21"/>
        <end position="38"/>
    </location>
</feature>
<reference evidence="2 3" key="1">
    <citation type="journal article" date="2015" name="Nat. Commun.">
        <title>Outbred genome sequencing and CRISPR/Cas9 gene editing in butterflies.</title>
        <authorList>
            <person name="Li X."/>
            <person name="Fan D."/>
            <person name="Zhang W."/>
            <person name="Liu G."/>
            <person name="Zhang L."/>
            <person name="Zhao L."/>
            <person name="Fang X."/>
            <person name="Chen L."/>
            <person name="Dong Y."/>
            <person name="Chen Y."/>
            <person name="Ding Y."/>
            <person name="Zhao R."/>
            <person name="Feng M."/>
            <person name="Zhu Y."/>
            <person name="Feng Y."/>
            <person name="Jiang X."/>
            <person name="Zhu D."/>
            <person name="Xiang H."/>
            <person name="Feng X."/>
            <person name="Li S."/>
            <person name="Wang J."/>
            <person name="Zhang G."/>
            <person name="Kronforst M.R."/>
            <person name="Wang W."/>
        </authorList>
    </citation>
    <scope>NUCLEOTIDE SEQUENCE [LARGE SCALE GENOMIC DNA]</scope>
    <source>
        <strain evidence="2">Ya'a_city_454_Px</strain>
        <tissue evidence="2">Whole body</tissue>
    </source>
</reference>
<feature type="compositionally biased region" description="Polar residues" evidence="1">
    <location>
        <begin position="1"/>
        <end position="17"/>
    </location>
</feature>